<proteinExistence type="predicted"/>
<evidence type="ECO:0008006" key="4">
    <source>
        <dbReference type="Google" id="ProtNLM"/>
    </source>
</evidence>
<protein>
    <recommendedName>
        <fullName evidence="4">Protease complex subunit PrcB family protein</fullName>
    </recommendedName>
</protein>
<dbReference type="PROSITE" id="PS51257">
    <property type="entry name" value="PROKAR_LIPOPROTEIN"/>
    <property type="match status" value="1"/>
</dbReference>
<feature type="signal peptide" evidence="1">
    <location>
        <begin position="1"/>
        <end position="23"/>
    </location>
</feature>
<dbReference type="STRING" id="363331.RM51_08135"/>
<comment type="caution">
    <text evidence="2">The sequence shown here is derived from an EMBL/GenBank/DDBJ whole genome shotgun (WGS) entry which is preliminary data.</text>
</comment>
<feature type="chain" id="PRO_5002088784" description="Protease complex subunit PrcB family protein" evidence="1">
    <location>
        <begin position="24"/>
        <end position="153"/>
    </location>
</feature>
<evidence type="ECO:0000313" key="2">
    <source>
        <dbReference type="EMBL" id="KIC63617.1"/>
    </source>
</evidence>
<dbReference type="EMBL" id="JWTA01000005">
    <property type="protein sequence ID" value="KIC63617.1"/>
    <property type="molecule type" value="Genomic_DNA"/>
</dbReference>
<keyword evidence="3" id="KW-1185">Reference proteome</keyword>
<sequence length="153" mass="16995">MYMKKILLLTFISSVLFMSSCHEEEENATVSIPIASQLIGKGTISSHSMPQQNIAITSTTQWNNFLAALDSTYNVSGGFTEINIDFNQYMLIVAFDQVYNNGGHSIDIMAIDEAAQSINVDIEKLLQGNTTSVITQPYHIVKIPKILKPVVFY</sequence>
<name>A0A0B4D4L5_9FLAO</name>
<evidence type="ECO:0000313" key="3">
    <source>
        <dbReference type="Proteomes" id="UP000031167"/>
    </source>
</evidence>
<dbReference type="Proteomes" id="UP000031167">
    <property type="component" value="Unassembled WGS sequence"/>
</dbReference>
<keyword evidence="1" id="KW-0732">Signal</keyword>
<organism evidence="2 3">
    <name type="scientific">Chryseobacterium taiwanense</name>
    <dbReference type="NCBI Taxonomy" id="363331"/>
    <lineage>
        <taxon>Bacteria</taxon>
        <taxon>Pseudomonadati</taxon>
        <taxon>Bacteroidota</taxon>
        <taxon>Flavobacteriia</taxon>
        <taxon>Flavobacteriales</taxon>
        <taxon>Weeksellaceae</taxon>
        <taxon>Chryseobacterium group</taxon>
        <taxon>Chryseobacterium</taxon>
    </lineage>
</organism>
<accession>A0A0B4D4L5</accession>
<reference evidence="2 3" key="1">
    <citation type="submission" date="2014-12" db="EMBL/GenBank/DDBJ databases">
        <title>Genome sequencing of Chryseobacterium taiwanense TPW19.</title>
        <authorList>
            <person name="Tan P.W."/>
            <person name="Chan K.-G."/>
        </authorList>
    </citation>
    <scope>NUCLEOTIDE SEQUENCE [LARGE SCALE GENOMIC DNA]</scope>
    <source>
        <strain evidence="2 3">TPW19</strain>
    </source>
</reference>
<evidence type="ECO:0000256" key="1">
    <source>
        <dbReference type="SAM" id="SignalP"/>
    </source>
</evidence>
<dbReference type="AlphaFoldDB" id="A0A0B4D4L5"/>
<gene>
    <name evidence="2" type="ORF">RM51_08135</name>
</gene>